<feature type="compositionally biased region" description="Pro residues" evidence="1">
    <location>
        <begin position="440"/>
        <end position="465"/>
    </location>
</feature>
<feature type="compositionally biased region" description="Acidic residues" evidence="1">
    <location>
        <begin position="851"/>
        <end position="862"/>
    </location>
</feature>
<feature type="compositionally biased region" description="Basic and acidic residues" evidence="1">
    <location>
        <begin position="1095"/>
        <end position="1108"/>
    </location>
</feature>
<feature type="region of interest" description="Disordered" evidence="1">
    <location>
        <begin position="1433"/>
        <end position="1476"/>
    </location>
</feature>
<dbReference type="EnsemblMetazoa" id="XM_038201372.1">
    <property type="protein sequence ID" value="XP_038057300.1"/>
    <property type="gene ID" value="LOC119728929"/>
</dbReference>
<feature type="region of interest" description="Disordered" evidence="1">
    <location>
        <begin position="272"/>
        <end position="515"/>
    </location>
</feature>
<feature type="compositionally biased region" description="Polar residues" evidence="1">
    <location>
        <begin position="1574"/>
        <end position="1589"/>
    </location>
</feature>
<feature type="region of interest" description="Disordered" evidence="1">
    <location>
        <begin position="1370"/>
        <end position="1421"/>
    </location>
</feature>
<feature type="compositionally biased region" description="Polar residues" evidence="1">
    <location>
        <begin position="1135"/>
        <end position="1145"/>
    </location>
</feature>
<evidence type="ECO:0000256" key="1">
    <source>
        <dbReference type="SAM" id="MobiDB-lite"/>
    </source>
</evidence>
<feature type="compositionally biased region" description="Basic residues" evidence="1">
    <location>
        <begin position="1347"/>
        <end position="1358"/>
    </location>
</feature>
<feature type="compositionally biased region" description="Polar residues" evidence="1">
    <location>
        <begin position="743"/>
        <end position="753"/>
    </location>
</feature>
<dbReference type="PANTHER" id="PTHR21557">
    <property type="entry name" value="CORDON-BLEU"/>
    <property type="match status" value="1"/>
</dbReference>
<dbReference type="RefSeq" id="XP_038057300.1">
    <property type="nucleotide sequence ID" value="XM_038201372.1"/>
</dbReference>
<evidence type="ECO:0000313" key="3">
    <source>
        <dbReference type="EnsemblMetazoa" id="XP_038057300.1"/>
    </source>
</evidence>
<feature type="region of interest" description="Disordered" evidence="1">
    <location>
        <begin position="527"/>
        <end position="615"/>
    </location>
</feature>
<accession>A0A914A121</accession>
<feature type="compositionally biased region" description="Basic and acidic residues" evidence="1">
    <location>
        <begin position="28"/>
        <end position="51"/>
    </location>
</feature>
<reference evidence="3" key="1">
    <citation type="submission" date="2022-11" db="UniProtKB">
        <authorList>
            <consortium name="EnsemblMetazoa"/>
        </authorList>
    </citation>
    <scope>IDENTIFICATION</scope>
</reference>
<feature type="compositionally biased region" description="Low complexity" evidence="1">
    <location>
        <begin position="599"/>
        <end position="609"/>
    </location>
</feature>
<dbReference type="Pfam" id="PF09469">
    <property type="entry name" value="Cobl"/>
    <property type="match status" value="1"/>
</dbReference>
<feature type="compositionally biased region" description="Polar residues" evidence="1">
    <location>
        <begin position="764"/>
        <end position="778"/>
    </location>
</feature>
<dbReference type="GO" id="GO:0003785">
    <property type="term" value="F:actin monomer binding"/>
    <property type="evidence" value="ECO:0007669"/>
    <property type="project" value="InterPro"/>
</dbReference>
<feature type="compositionally biased region" description="Basic and acidic residues" evidence="1">
    <location>
        <begin position="1209"/>
        <end position="1226"/>
    </location>
</feature>
<feature type="compositionally biased region" description="Basic and acidic residues" evidence="1">
    <location>
        <begin position="491"/>
        <end position="502"/>
    </location>
</feature>
<protein>
    <recommendedName>
        <fullName evidence="2">Cordon-bleu ubiquitin-like domain-containing protein</fullName>
    </recommendedName>
</protein>
<evidence type="ECO:0000313" key="4">
    <source>
        <dbReference type="Proteomes" id="UP000887568"/>
    </source>
</evidence>
<proteinExistence type="predicted"/>
<evidence type="ECO:0000259" key="2">
    <source>
        <dbReference type="Pfam" id="PF09469"/>
    </source>
</evidence>
<keyword evidence="4" id="KW-1185">Reference proteome</keyword>
<feature type="compositionally biased region" description="Basic and acidic residues" evidence="1">
    <location>
        <begin position="409"/>
        <end position="421"/>
    </location>
</feature>
<feature type="compositionally biased region" description="Low complexity" evidence="1">
    <location>
        <begin position="1551"/>
        <end position="1560"/>
    </location>
</feature>
<feature type="compositionally biased region" description="Polar residues" evidence="1">
    <location>
        <begin position="1503"/>
        <end position="1528"/>
    </location>
</feature>
<feature type="compositionally biased region" description="Basic and acidic residues" evidence="1">
    <location>
        <begin position="1375"/>
        <end position="1386"/>
    </location>
</feature>
<feature type="compositionally biased region" description="Acidic residues" evidence="1">
    <location>
        <begin position="572"/>
        <end position="589"/>
    </location>
</feature>
<feature type="compositionally biased region" description="Basic and acidic residues" evidence="1">
    <location>
        <begin position="1254"/>
        <end position="1323"/>
    </location>
</feature>
<dbReference type="Proteomes" id="UP000887568">
    <property type="component" value="Unplaced"/>
</dbReference>
<feature type="region of interest" description="Disordered" evidence="1">
    <location>
        <begin position="1077"/>
        <end position="1358"/>
    </location>
</feature>
<dbReference type="Gene3D" id="3.10.20.90">
    <property type="entry name" value="Phosphatidylinositol 3-kinase Catalytic Subunit, Chain A, domain 1"/>
    <property type="match status" value="1"/>
</dbReference>
<feature type="region of interest" description="Disordered" evidence="1">
    <location>
        <begin position="1"/>
        <end position="65"/>
    </location>
</feature>
<dbReference type="OrthoDB" id="8882621at2759"/>
<feature type="compositionally biased region" description="Basic and acidic residues" evidence="1">
    <location>
        <begin position="559"/>
        <end position="571"/>
    </location>
</feature>
<feature type="region of interest" description="Disordered" evidence="1">
    <location>
        <begin position="1503"/>
        <end position="1605"/>
    </location>
</feature>
<feature type="compositionally biased region" description="Polar residues" evidence="1">
    <location>
        <begin position="1"/>
        <end position="13"/>
    </location>
</feature>
<dbReference type="InterPro" id="IPR039895">
    <property type="entry name" value="COBL-like"/>
</dbReference>
<feature type="compositionally biased region" description="Polar residues" evidence="1">
    <location>
        <begin position="1448"/>
        <end position="1460"/>
    </location>
</feature>
<dbReference type="PANTHER" id="PTHR21557:SF2">
    <property type="entry name" value="CORDON-BLEU PROTEIN-LIKE 1"/>
    <property type="match status" value="1"/>
</dbReference>
<feature type="compositionally biased region" description="Basic and acidic residues" evidence="1">
    <location>
        <begin position="470"/>
        <end position="479"/>
    </location>
</feature>
<feature type="region of interest" description="Disordered" evidence="1">
    <location>
        <begin position="851"/>
        <end position="898"/>
    </location>
</feature>
<feature type="domain" description="Cordon-bleu ubiquitin-like" evidence="2">
    <location>
        <begin position="155"/>
        <end position="231"/>
    </location>
</feature>
<dbReference type="InterPro" id="IPR019025">
    <property type="entry name" value="Cordon-bleu_ubiquitin_domain"/>
</dbReference>
<sequence length="1665" mass="182527">MSTETSSKISTHQPSKRSRAPPPPTKKPSFEENKNGSLSEQEKDVLKKNGSLEDAGGTSSGDERQLSVVLPSEKIVKASVKKDTPILELLIMIASKNKLNPTNHTIAQPAARPKDPPVQLKPTQKLTDVVGDTIYIIRRNQKQVFVYKKDEKKSAVYEPTTRITVISGKNHKMCLRVDPEKTLQELLPVICDERAVETSSHTLRLTSQPQESLDMSQTLERTGAIEFLLVDLKGQPAGYEGGEVELMPEQRKKKGSIFGKFSKKKKGYALGGGEFQEDPASHVAAPAETHQRSRRHTSPSAFPPLDGQAQSATQEDEEGNNTLKKRRPAPPPPPGKHLTSASDDEKLDEESGGSNTLRKRRAPAPPRPRSPPRRTVSVGADSAHQISANLPPPRPVSPPVRTSINGETHLVRETIKEDKPSRPPKPPRPTSIIRGTSLETPPPTTEPPEPVFVPPPPPDLPPSPSDPQEDVTKLIEEGRLNQSFDEDLMDQEAREESPRVHSESISSSVTETGIDEAFEEVIAMGEAEIVDKKGEPSAESPRQDSMGVEVIVAGLTLETKAERHKEGAELREPEEEANPEEETIDEVSSEDIKEKALQASNSSHANSNNDHGDRDLINHMAETVPATRLKKLTQKRPVKVYAVYDETAARDGHSVPAEGAVVRRLRAKSDSSVLEVPLRVRSGRSLSVLEKAKPLEGLKLSCIQESIDLTETPSVAIATTSSESASCPSTMVTTTDQYVAISQSHETSSSDVTPAQDLHDEKQTSSTADKYSSLSPWSTDKDAKAKMELLSHMMKMSLDEDSKDTNDYPPHTQADDTHDMLEEKSVHALAFEVTREATIDYEDADKSVEALGEETEDVAEVEESQKKVDDEKTESAQMTVEKKEKVDESPTKVEDEKQSPVIAPGGVAMQKLNEQYATLQEQLTALQKQMAMPQQAGIMEIQMQQLQQQILLQQQIISQMMMSPQPMVMPLPYQQPVISPQQQMMLTPQQMMSPQQQMMSQQMISPQQQMMTQQMLSPQQQMMMSPQQLLMTPPMMYPQVSPVSQNITQPKMYAQQITSTATVQAQSTPISSTLELNVSTESAQDDASPIQDDGSPSKDDVSPSKDDGSPSGDDGSPSKHDDVPTEDDLPIVDNVVTSEVDTSEVQAEPRPLSPPVKADEVSVGHPTYHFARSRDVPQGEIKVVKASPPNTLRGPKQHQRPTLLQTPEPSEKKEETEPETKDHSNIDAKTNNAADEVHAEVDANHNPTPEGNGIEDKVDASKTEDKDDASKTEDKVHASKTEDKDDASKTEDKDDASKLEDKVHASKTEDKVHASKTEDKNASEETSSISAFAVAESTEPVSSSKPKSPKQKKSGFSLFKKKTPKYSYILSAQKEFSRKSETERQRTTSNPPKPTDLKSEGGQGNRGRAHTLDSYDPSKASCGVNFDPGQAECQREMAKNVHIPPNLAMSTSEINPSNDQPVIPPRSSKSKTTDTKVIVAKSFPQEMTTGSPCACPSTTVTNTARLSNISPINTIPVSSSDEMSSMTKPTPRHRTVSSPVESKTREQTVNKSPKSQPSPSHQVIPEHPSEKCSPLSSQSPEVVSLNSPGDSPIPPVRKMHSKPNDTCKTQVIGIEVRPERAATEGALYERRARIHNYRSEEEEQAKVKGDASVSQLRQIFGQGNP</sequence>
<dbReference type="GeneID" id="119728929"/>
<name>A0A914A121_PATMI</name>
<feature type="region of interest" description="Disordered" evidence="1">
    <location>
        <begin position="743"/>
        <end position="778"/>
    </location>
</feature>
<organism evidence="3 4">
    <name type="scientific">Patiria miniata</name>
    <name type="common">Bat star</name>
    <name type="synonym">Asterina miniata</name>
    <dbReference type="NCBI Taxonomy" id="46514"/>
    <lineage>
        <taxon>Eukaryota</taxon>
        <taxon>Metazoa</taxon>
        <taxon>Echinodermata</taxon>
        <taxon>Eleutherozoa</taxon>
        <taxon>Asterozoa</taxon>
        <taxon>Asteroidea</taxon>
        <taxon>Valvatacea</taxon>
        <taxon>Valvatida</taxon>
        <taxon>Asterinidae</taxon>
        <taxon>Patiria</taxon>
    </lineage>
</organism>
<feature type="compositionally biased region" description="Basic and acidic residues" evidence="1">
    <location>
        <begin position="863"/>
        <end position="898"/>
    </location>
</feature>